<name>A0A0A9EPK3_ARUDO</name>
<dbReference type="EMBL" id="GBRH01195869">
    <property type="protein sequence ID" value="JAE02027.1"/>
    <property type="molecule type" value="Transcribed_RNA"/>
</dbReference>
<accession>A0A0A9EPK3</accession>
<proteinExistence type="predicted"/>
<dbReference type="AlphaFoldDB" id="A0A0A9EPK3"/>
<protein>
    <submittedName>
        <fullName evidence="1">Uncharacterized protein</fullName>
    </submittedName>
</protein>
<evidence type="ECO:0000313" key="1">
    <source>
        <dbReference type="EMBL" id="JAE02027.1"/>
    </source>
</evidence>
<organism evidence="1">
    <name type="scientific">Arundo donax</name>
    <name type="common">Giant reed</name>
    <name type="synonym">Donax arundinaceus</name>
    <dbReference type="NCBI Taxonomy" id="35708"/>
    <lineage>
        <taxon>Eukaryota</taxon>
        <taxon>Viridiplantae</taxon>
        <taxon>Streptophyta</taxon>
        <taxon>Embryophyta</taxon>
        <taxon>Tracheophyta</taxon>
        <taxon>Spermatophyta</taxon>
        <taxon>Magnoliopsida</taxon>
        <taxon>Liliopsida</taxon>
        <taxon>Poales</taxon>
        <taxon>Poaceae</taxon>
        <taxon>PACMAD clade</taxon>
        <taxon>Arundinoideae</taxon>
        <taxon>Arundineae</taxon>
        <taxon>Arundo</taxon>
    </lineage>
</organism>
<reference evidence="1" key="2">
    <citation type="journal article" date="2015" name="Data Brief">
        <title>Shoot transcriptome of the giant reed, Arundo donax.</title>
        <authorList>
            <person name="Barrero R.A."/>
            <person name="Guerrero F.D."/>
            <person name="Moolhuijzen P."/>
            <person name="Goolsby J.A."/>
            <person name="Tidwell J."/>
            <person name="Bellgard S.E."/>
            <person name="Bellgard M.I."/>
        </authorList>
    </citation>
    <scope>NUCLEOTIDE SEQUENCE</scope>
    <source>
        <tissue evidence="1">Shoot tissue taken approximately 20 cm above the soil surface</tissue>
    </source>
</reference>
<reference evidence="1" key="1">
    <citation type="submission" date="2014-09" db="EMBL/GenBank/DDBJ databases">
        <authorList>
            <person name="Magalhaes I.L.F."/>
            <person name="Oliveira U."/>
            <person name="Santos F.R."/>
            <person name="Vidigal T.H.D.A."/>
            <person name="Brescovit A.D."/>
            <person name="Santos A.J."/>
        </authorList>
    </citation>
    <scope>NUCLEOTIDE SEQUENCE</scope>
    <source>
        <tissue evidence="1">Shoot tissue taken approximately 20 cm above the soil surface</tissue>
    </source>
</reference>
<sequence>MLELVLHRLYQAQEQIVSECQVEVYHFLPTVEPMSFKALMVDPFGNPGFLSALICPRPHHSMLGAFCWKKRKVI</sequence>